<feature type="transmembrane region" description="Helical" evidence="1">
    <location>
        <begin position="6"/>
        <end position="23"/>
    </location>
</feature>
<feature type="transmembrane region" description="Helical" evidence="1">
    <location>
        <begin position="167"/>
        <end position="195"/>
    </location>
</feature>
<reference evidence="2" key="2">
    <citation type="journal article" date="2021" name="PeerJ">
        <title>Extensive microbial diversity within the chicken gut microbiome revealed by metagenomics and culture.</title>
        <authorList>
            <person name="Gilroy R."/>
            <person name="Ravi A."/>
            <person name="Getino M."/>
            <person name="Pursley I."/>
            <person name="Horton D.L."/>
            <person name="Alikhan N.F."/>
            <person name="Baker D."/>
            <person name="Gharbi K."/>
            <person name="Hall N."/>
            <person name="Watson M."/>
            <person name="Adriaenssens E.M."/>
            <person name="Foster-Nyarko E."/>
            <person name="Jarju S."/>
            <person name="Secka A."/>
            <person name="Antonio M."/>
            <person name="Oren A."/>
            <person name="Chaudhuri R.R."/>
            <person name="La Ragione R."/>
            <person name="Hildebrand F."/>
            <person name="Pallen M.J."/>
        </authorList>
    </citation>
    <scope>NUCLEOTIDE SEQUENCE</scope>
    <source>
        <strain evidence="2">CHK186-9395</strain>
    </source>
</reference>
<name>A0A9D1NDS7_9FIRM</name>
<evidence type="ECO:0000313" key="3">
    <source>
        <dbReference type="Proteomes" id="UP000886861"/>
    </source>
</evidence>
<evidence type="ECO:0000313" key="2">
    <source>
        <dbReference type="EMBL" id="HIV01259.1"/>
    </source>
</evidence>
<dbReference type="AlphaFoldDB" id="A0A9D1NDS7"/>
<keyword evidence="1" id="KW-0812">Transmembrane</keyword>
<feature type="transmembrane region" description="Helical" evidence="1">
    <location>
        <begin position="110"/>
        <end position="136"/>
    </location>
</feature>
<comment type="caution">
    <text evidence="2">The sequence shown here is derived from an EMBL/GenBank/DDBJ whole genome shotgun (WGS) entry which is preliminary data.</text>
</comment>
<dbReference type="EMBL" id="DVOJ01000006">
    <property type="protein sequence ID" value="HIV01259.1"/>
    <property type="molecule type" value="Genomic_DNA"/>
</dbReference>
<keyword evidence="1" id="KW-0472">Membrane</keyword>
<feature type="transmembrane region" description="Helical" evidence="1">
    <location>
        <begin position="35"/>
        <end position="54"/>
    </location>
</feature>
<gene>
    <name evidence="2" type="ORF">IAA62_01725</name>
</gene>
<evidence type="ECO:0000256" key="1">
    <source>
        <dbReference type="SAM" id="Phobius"/>
    </source>
</evidence>
<protein>
    <submittedName>
        <fullName evidence="2">Uncharacterized protein</fullName>
    </submittedName>
</protein>
<dbReference type="Proteomes" id="UP000886861">
    <property type="component" value="Unassembled WGS sequence"/>
</dbReference>
<sequence>MSAGLITLIANLVLLFFVLMGFLDGLRKGLKKQALWLAFFTGAIVLAFIFTPLITNGIIDISFNIDGQNQSLRDMIVNMITQQEIVGGLYQEGSSFAGIVDNFPVMVANLVVFVLALYVFLFLMWIAYLIVAAIVFRKKKSLNGKVYTIKEGQAVELIDKKPKKYRLWGALIGIVPGFLLCFFTLLPVSGLVGIYTDASNAQVVYAEDSETAVQKLLNEYIPEEYRAYIDAYNGTIINVVGGAIGFDDFCFNGLASMNVNGSKIVLRNEIVTFAEVYDSVEFLTTLDFENMDWKTLNFTRLNKAVDLIFESELFRSLSAEVIPYALDYIETSDVLDGTEYKSQILELTNALKVGFGDKVEAEVLKTDFKSILSVFETMCESGIMDELTADTIELDVVLDTLIAENNKNLNDILNNFFQSNVVKSLLVGAINIGLDAFEDTLPQGTNLDRVDVSKVEWSTFRNEINTIVNSGVEVYKVLKDSEYSIDQISADLKLVYELNYQNLVTQAFKILDTASTTTIFKNTVNGTNIYDNLLNAARDTELGTYLNVDALKSDKNFSWNELTQPVVNLLRETEPIVRQTAEFSTLNYTSLKASVTALFDSNLFDAVNMNVLDKFSDSFASIEDQDVKNLLDGIVSDMKEKDSFTELEADVMSLLDVFEICGMAELLDQMVDGNVNFATVVRNLGEEVSGKKQYESLIESFLSSPILKNTFISAMNVVVGVVEDGLEITLNRIEPKTQDWSGWENLESGVKTMFGELSEVVLAYEGEELVFDITMLDENFISCIDNFGGALDAFATLPVWSYEGGNIYDDIIIALENKEGLGEFINFGAAKLENFVGGEFWSIELNAYKTSLERLISKTITLDGEEKNLLTAILDGGDITEIVKTFTTEDTDVTNDVDTIMKPILERQLFKKLAIMVLDELNFQVEKITNESVTEDTSTLTKIPFETDLAAQSTDILTVIKEAIKAITLENPEISDYRPLLNALKTNAENTYNGSDGVFKQVYGLLEAYVNSEVKGTIADNFGLSQDILDGIGDVPLDTLLDVAETATDVLDKISNGNVTADDVNSLVDELTGSDLEEIVTTIADNGGVLDNIPEEVKSDVSGYIENTQIDQGLKDKISQILGIGA</sequence>
<reference evidence="2" key="1">
    <citation type="submission" date="2020-10" db="EMBL/GenBank/DDBJ databases">
        <authorList>
            <person name="Gilroy R."/>
        </authorList>
    </citation>
    <scope>NUCLEOTIDE SEQUENCE</scope>
    <source>
        <strain evidence="2">CHK186-9395</strain>
    </source>
</reference>
<proteinExistence type="predicted"/>
<accession>A0A9D1NDS7</accession>
<organism evidence="2 3">
    <name type="scientific">Candidatus Caccopulliclostridium gallistercoris</name>
    <dbReference type="NCBI Taxonomy" id="2840719"/>
    <lineage>
        <taxon>Bacteria</taxon>
        <taxon>Bacillati</taxon>
        <taxon>Bacillota</taxon>
        <taxon>Clostridia</taxon>
        <taxon>Candidatus Caccopulliclostridium</taxon>
    </lineage>
</organism>
<keyword evidence="1" id="KW-1133">Transmembrane helix</keyword>